<dbReference type="VEuPathDB" id="VectorBase:ASIC002526"/>
<dbReference type="EMBL" id="ATLV01010701">
    <property type="status" value="NOT_ANNOTATED_CDS"/>
    <property type="molecule type" value="Genomic_DNA"/>
</dbReference>
<organism evidence="2">
    <name type="scientific">Anopheles sinensis</name>
    <name type="common">Mosquito</name>
    <dbReference type="NCBI Taxonomy" id="74873"/>
    <lineage>
        <taxon>Eukaryota</taxon>
        <taxon>Metazoa</taxon>
        <taxon>Ecdysozoa</taxon>
        <taxon>Arthropoda</taxon>
        <taxon>Hexapoda</taxon>
        <taxon>Insecta</taxon>
        <taxon>Pterygota</taxon>
        <taxon>Neoptera</taxon>
        <taxon>Endopterygota</taxon>
        <taxon>Diptera</taxon>
        <taxon>Nematocera</taxon>
        <taxon>Culicoidea</taxon>
        <taxon>Culicidae</taxon>
        <taxon>Anophelinae</taxon>
        <taxon>Anopheles</taxon>
    </lineage>
</organism>
<reference evidence="3" key="2">
    <citation type="submission" date="2020-05" db="UniProtKB">
        <authorList>
            <consortium name="EnsemblMetazoa"/>
        </authorList>
    </citation>
    <scope>IDENTIFICATION</scope>
</reference>
<feature type="signal peptide" evidence="1">
    <location>
        <begin position="1"/>
        <end position="18"/>
    </location>
</feature>
<evidence type="ECO:0000313" key="2">
    <source>
        <dbReference type="EMBL" id="KFB35654.1"/>
    </source>
</evidence>
<evidence type="ECO:0000313" key="3">
    <source>
        <dbReference type="EnsemblMetazoa" id="ASIC002526-PA"/>
    </source>
</evidence>
<dbReference type="EnsemblMetazoa" id="ASIC002526-RA">
    <property type="protein sequence ID" value="ASIC002526-PA"/>
    <property type="gene ID" value="ASIC002526"/>
</dbReference>
<feature type="chain" id="PRO_5010759802" evidence="1">
    <location>
        <begin position="19"/>
        <end position="59"/>
    </location>
</feature>
<dbReference type="Proteomes" id="UP000030765">
    <property type="component" value="Unassembled WGS sequence"/>
</dbReference>
<dbReference type="AlphaFoldDB" id="A0A084VCG0"/>
<protein>
    <submittedName>
        <fullName evidence="2 3">Beta-galactosidase</fullName>
    </submittedName>
</protein>
<gene>
    <name evidence="2" type="ORF">ZHAS_00002526</name>
</gene>
<proteinExistence type="predicted"/>
<name>A0A084VCG0_ANOSI</name>
<keyword evidence="1" id="KW-0732">Signal</keyword>
<keyword evidence="4" id="KW-1185">Reference proteome</keyword>
<dbReference type="EMBL" id="KE524603">
    <property type="protein sequence ID" value="KFB35654.1"/>
    <property type="molecule type" value="Genomic_DNA"/>
</dbReference>
<accession>A0A084VCG0</accession>
<sequence>MSLLSSGLFFFGWLDVQPETPFRQKTSDGSTWENRFRGEPLFTSSCSGISGNYSVKYYR</sequence>
<evidence type="ECO:0000256" key="1">
    <source>
        <dbReference type="SAM" id="SignalP"/>
    </source>
</evidence>
<evidence type="ECO:0000313" key="4">
    <source>
        <dbReference type="Proteomes" id="UP000030765"/>
    </source>
</evidence>
<reference evidence="2 4" key="1">
    <citation type="journal article" date="2014" name="BMC Genomics">
        <title>Genome sequence of Anopheles sinensis provides insight into genetics basis of mosquito competence for malaria parasites.</title>
        <authorList>
            <person name="Zhou D."/>
            <person name="Zhang D."/>
            <person name="Ding G."/>
            <person name="Shi L."/>
            <person name="Hou Q."/>
            <person name="Ye Y."/>
            <person name="Xu Y."/>
            <person name="Zhou H."/>
            <person name="Xiong C."/>
            <person name="Li S."/>
            <person name="Yu J."/>
            <person name="Hong S."/>
            <person name="Yu X."/>
            <person name="Zou P."/>
            <person name="Chen C."/>
            <person name="Chang X."/>
            <person name="Wang W."/>
            <person name="Lv Y."/>
            <person name="Sun Y."/>
            <person name="Ma L."/>
            <person name="Shen B."/>
            <person name="Zhu C."/>
        </authorList>
    </citation>
    <scope>NUCLEOTIDE SEQUENCE [LARGE SCALE GENOMIC DNA]</scope>
</reference>